<feature type="transmembrane region" description="Helical" evidence="1">
    <location>
        <begin position="106"/>
        <end position="126"/>
    </location>
</feature>
<evidence type="ECO:0000313" key="3">
    <source>
        <dbReference type="EMBL" id="MBN7772735.1"/>
    </source>
</evidence>
<dbReference type="PANTHER" id="PTHR43185">
    <property type="entry name" value="FERROUS IRON TRANSPORT PROTEIN B"/>
    <property type="match status" value="1"/>
</dbReference>
<protein>
    <recommendedName>
        <fullName evidence="2">Nucleoside transporter/FeoB GTPase Gate domain-containing protein</fullName>
    </recommendedName>
</protein>
<organism evidence="3 4">
    <name type="scientific">Clostridium aminobutyricum</name>
    <dbReference type="NCBI Taxonomy" id="33953"/>
    <lineage>
        <taxon>Bacteria</taxon>
        <taxon>Bacillati</taxon>
        <taxon>Bacillota</taxon>
        <taxon>Clostridia</taxon>
        <taxon>Eubacteriales</taxon>
        <taxon>Clostridiaceae</taxon>
        <taxon>Clostridium</taxon>
    </lineage>
</organism>
<proteinExistence type="predicted"/>
<keyword evidence="1" id="KW-1133">Transmembrane helix</keyword>
<dbReference type="GO" id="GO:0015093">
    <property type="term" value="F:ferrous iron transmembrane transporter activity"/>
    <property type="evidence" value="ECO:0007669"/>
    <property type="project" value="TreeGrafter"/>
</dbReference>
<name>A0A939IG69_CLOAM</name>
<dbReference type="AlphaFoldDB" id="A0A939IG69"/>
<sequence>MSISYDTMSLIQYILFGEFGLLTTVPSFLFKILFPIITSFYLLQAFLIESNFLDMLSSRLDKPLGKIGLSSNSILSFFLGFGCITVALGSLQLVKLQKRERRIAEALLCITIPCSAQLVINTILVFKVSPHYLLVYILMILFLSLLIGWLLNFLFMPGKQAERSFHKRVRLQFPNTFLLIKNSFLLGVRFLKETAIPFAIGNVIISVLSFFGFIKALCQLTSPLICNFLHLPEEAATIFILSIIKKDLGAASLLAIFENGVFTPAQIFTCIVMLTLFVPCLASMIVLFKYEKFLFSMNIWFSSLILSILVGKGLSLLLMLP</sequence>
<feature type="transmembrane region" description="Helical" evidence="1">
    <location>
        <begin position="264"/>
        <end position="287"/>
    </location>
</feature>
<feature type="transmembrane region" description="Helical" evidence="1">
    <location>
        <begin position="198"/>
        <end position="217"/>
    </location>
</feature>
<dbReference type="GO" id="GO:0005886">
    <property type="term" value="C:plasma membrane"/>
    <property type="evidence" value="ECO:0007669"/>
    <property type="project" value="TreeGrafter"/>
</dbReference>
<evidence type="ECO:0000313" key="4">
    <source>
        <dbReference type="Proteomes" id="UP000664545"/>
    </source>
</evidence>
<accession>A0A939IG69</accession>
<dbReference type="RefSeq" id="WP_206581512.1">
    <property type="nucleotide sequence ID" value="NZ_JAFJZZ010000001.1"/>
</dbReference>
<dbReference type="EMBL" id="JAFJZZ010000001">
    <property type="protein sequence ID" value="MBN7772735.1"/>
    <property type="molecule type" value="Genomic_DNA"/>
</dbReference>
<keyword evidence="1" id="KW-0472">Membrane</keyword>
<gene>
    <name evidence="3" type="ORF">JYB65_05110</name>
</gene>
<dbReference type="InterPro" id="IPR050860">
    <property type="entry name" value="FeoB_GTPase"/>
</dbReference>
<keyword evidence="1" id="KW-0812">Transmembrane</keyword>
<dbReference type="Proteomes" id="UP000664545">
    <property type="component" value="Unassembled WGS sequence"/>
</dbReference>
<comment type="caution">
    <text evidence="3">The sequence shown here is derived from an EMBL/GenBank/DDBJ whole genome shotgun (WGS) entry which is preliminary data.</text>
</comment>
<evidence type="ECO:0000259" key="2">
    <source>
        <dbReference type="Pfam" id="PF07670"/>
    </source>
</evidence>
<dbReference type="Pfam" id="PF07670">
    <property type="entry name" value="Gate"/>
    <property type="match status" value="1"/>
</dbReference>
<feature type="transmembrane region" description="Helical" evidence="1">
    <location>
        <begin position="73"/>
        <end position="94"/>
    </location>
</feature>
<feature type="transmembrane region" description="Helical" evidence="1">
    <location>
        <begin position="32"/>
        <end position="53"/>
    </location>
</feature>
<feature type="transmembrane region" description="Helical" evidence="1">
    <location>
        <begin position="299"/>
        <end position="320"/>
    </location>
</feature>
<dbReference type="InterPro" id="IPR011642">
    <property type="entry name" value="Gate_dom"/>
</dbReference>
<feature type="transmembrane region" description="Helical" evidence="1">
    <location>
        <begin position="132"/>
        <end position="155"/>
    </location>
</feature>
<dbReference type="PANTHER" id="PTHR43185:SF1">
    <property type="entry name" value="FE(2+) TRANSPORTER FEOB"/>
    <property type="match status" value="1"/>
</dbReference>
<reference evidence="3" key="1">
    <citation type="submission" date="2021-02" db="EMBL/GenBank/DDBJ databases">
        <title>Abyssanaerobacter marinus gen.nov., sp., nov, anaerobic bacterium isolated from the Onnuri vent field of Indian Ocean and suggestion of Mogibacteriaceae fam. nov., and proposal of reclassification of ambiguous this family's genus member.</title>
        <authorList>
            <person name="Kim Y.J."/>
            <person name="Yang J.-A."/>
        </authorList>
    </citation>
    <scope>NUCLEOTIDE SEQUENCE</scope>
    <source>
        <strain evidence="3">DSM 2634</strain>
    </source>
</reference>
<keyword evidence="4" id="KW-1185">Reference proteome</keyword>
<feature type="domain" description="Nucleoside transporter/FeoB GTPase Gate" evidence="2">
    <location>
        <begin position="31"/>
        <end position="120"/>
    </location>
</feature>
<evidence type="ECO:0000256" key="1">
    <source>
        <dbReference type="SAM" id="Phobius"/>
    </source>
</evidence>